<dbReference type="Proteomes" id="UP001230504">
    <property type="component" value="Unassembled WGS sequence"/>
</dbReference>
<dbReference type="SUPFAM" id="SSF50965">
    <property type="entry name" value="Galactose oxidase, central domain"/>
    <property type="match status" value="1"/>
</dbReference>
<dbReference type="PANTHER" id="PTHR32208">
    <property type="entry name" value="SECRETED PROTEIN-RELATED"/>
    <property type="match status" value="1"/>
</dbReference>
<dbReference type="SMART" id="SM00612">
    <property type="entry name" value="Kelch"/>
    <property type="match status" value="3"/>
</dbReference>
<dbReference type="InterPro" id="IPR011043">
    <property type="entry name" value="Gal_Oxase/kelch_b-propeller"/>
</dbReference>
<reference evidence="3" key="1">
    <citation type="submission" date="2021-06" db="EMBL/GenBank/DDBJ databases">
        <title>Comparative genomics, transcriptomics and evolutionary studies reveal genomic signatures of adaptation to plant cell wall in hemibiotrophic fungi.</title>
        <authorList>
            <consortium name="DOE Joint Genome Institute"/>
            <person name="Baroncelli R."/>
            <person name="Diaz J.F."/>
            <person name="Benocci T."/>
            <person name="Peng M."/>
            <person name="Battaglia E."/>
            <person name="Haridas S."/>
            <person name="Andreopoulos W."/>
            <person name="Labutti K."/>
            <person name="Pangilinan J."/>
            <person name="Floch G.L."/>
            <person name="Makela M.R."/>
            <person name="Henrissat B."/>
            <person name="Grigoriev I.V."/>
            <person name="Crouch J.A."/>
            <person name="De Vries R.P."/>
            <person name="Sukno S.A."/>
            <person name="Thon M.R."/>
        </authorList>
    </citation>
    <scope>NUCLEOTIDE SEQUENCE</scope>
    <source>
        <strain evidence="3">CBS 125086</strain>
    </source>
</reference>
<evidence type="ECO:0000259" key="2">
    <source>
        <dbReference type="Pfam" id="PF09118"/>
    </source>
</evidence>
<feature type="region of interest" description="Disordered" evidence="1">
    <location>
        <begin position="1"/>
        <end position="22"/>
    </location>
</feature>
<sequence length="413" mass="44341">MHKEDPGWPTVGGNPRSPAFGEYDVSTGAISHRTITNTHHDMFCPGISQLEDGRIIISGGSGAEVTSIYDPVTNNFTRGPDLKLPRGYQTTCTLSTGEVFTIGGAYSGNRVAKNGEVYDPITNTWTYLPGADVSPIVTTNSGGYEGDHAWLFGWKNGSIFQAGPSKNQHWYSIAGSGSVSMAGTRDTDDAMCGIWVMYDAVAAGGSPLYTNSDANQRTHITTINEPGAPSVLVTGGQRKSLIFKDTDSILVAELFNPITKQWKQMASMTVPPNYHSISILLPDATVFADTTVDHSDGEIFEPPYLFNADGSYAARPTVSALSTGPFKAGARLTFTVEGVVGLAQVSLIRTGSVTHSVNSDQRRVPLDNVEINGKEYSPRLPNDYGILTPGYYYLFVTTPQGTPSIAKTVHIIL</sequence>
<protein>
    <recommendedName>
        <fullName evidence="2">Galactose oxidase-like Early set domain-containing protein</fullName>
    </recommendedName>
</protein>
<proteinExistence type="predicted"/>
<dbReference type="Pfam" id="PF01344">
    <property type="entry name" value="Kelch_1"/>
    <property type="match status" value="1"/>
</dbReference>
<dbReference type="InterPro" id="IPR014756">
    <property type="entry name" value="Ig_E-set"/>
</dbReference>
<evidence type="ECO:0000313" key="4">
    <source>
        <dbReference type="Proteomes" id="UP001230504"/>
    </source>
</evidence>
<feature type="domain" description="Galactose oxidase-like Early set" evidence="2">
    <location>
        <begin position="315"/>
        <end position="411"/>
    </location>
</feature>
<evidence type="ECO:0000313" key="3">
    <source>
        <dbReference type="EMBL" id="KAK1566380.1"/>
    </source>
</evidence>
<dbReference type="InterPro" id="IPR006652">
    <property type="entry name" value="Kelch_1"/>
</dbReference>
<dbReference type="Gene3D" id="2.130.10.80">
    <property type="entry name" value="Galactose oxidase/kelch, beta-propeller"/>
    <property type="match status" value="1"/>
</dbReference>
<dbReference type="InterPro" id="IPR013783">
    <property type="entry name" value="Ig-like_fold"/>
</dbReference>
<dbReference type="InterPro" id="IPR015202">
    <property type="entry name" value="GO-like_E_set"/>
</dbReference>
<dbReference type="InterPro" id="IPR037293">
    <property type="entry name" value="Gal_Oxidase_central_sf"/>
</dbReference>
<organism evidence="3 4">
    <name type="scientific">Colletotrichum navitas</name>
    <dbReference type="NCBI Taxonomy" id="681940"/>
    <lineage>
        <taxon>Eukaryota</taxon>
        <taxon>Fungi</taxon>
        <taxon>Dikarya</taxon>
        <taxon>Ascomycota</taxon>
        <taxon>Pezizomycotina</taxon>
        <taxon>Sordariomycetes</taxon>
        <taxon>Hypocreomycetidae</taxon>
        <taxon>Glomerellales</taxon>
        <taxon>Glomerellaceae</taxon>
        <taxon>Colletotrichum</taxon>
        <taxon>Colletotrichum graminicola species complex</taxon>
    </lineage>
</organism>
<gene>
    <name evidence="3" type="ORF">LY79DRAFT_594966</name>
</gene>
<dbReference type="CDD" id="cd02851">
    <property type="entry name" value="E_set_GO_C"/>
    <property type="match status" value="1"/>
</dbReference>
<dbReference type="Gene3D" id="2.60.40.10">
    <property type="entry name" value="Immunoglobulins"/>
    <property type="match status" value="1"/>
</dbReference>
<evidence type="ECO:0000256" key="1">
    <source>
        <dbReference type="SAM" id="MobiDB-lite"/>
    </source>
</evidence>
<dbReference type="SUPFAM" id="SSF81296">
    <property type="entry name" value="E set domains"/>
    <property type="match status" value="1"/>
</dbReference>
<dbReference type="GeneID" id="85445979"/>
<name>A0AAD8PLH9_9PEZI</name>
<keyword evidence="4" id="KW-1185">Reference proteome</keyword>
<dbReference type="Pfam" id="PF09118">
    <property type="entry name" value="GO-like_E_set"/>
    <property type="match status" value="1"/>
</dbReference>
<dbReference type="RefSeq" id="XP_060407550.1">
    <property type="nucleotide sequence ID" value="XM_060561739.1"/>
</dbReference>
<dbReference type="AlphaFoldDB" id="A0AAD8PLH9"/>
<accession>A0AAD8PLH9</accession>
<dbReference type="PANTHER" id="PTHR32208:SF56">
    <property type="entry name" value="GALACTOSE OXIDASE-RELATED"/>
    <property type="match status" value="1"/>
</dbReference>
<comment type="caution">
    <text evidence="3">The sequence shown here is derived from an EMBL/GenBank/DDBJ whole genome shotgun (WGS) entry which is preliminary data.</text>
</comment>
<dbReference type="EMBL" id="JAHLJV010000143">
    <property type="protein sequence ID" value="KAK1566380.1"/>
    <property type="molecule type" value="Genomic_DNA"/>
</dbReference>